<organism evidence="1 2">
    <name type="scientific">Rhynchosporium secalis</name>
    <name type="common">Barley scald fungus</name>
    <dbReference type="NCBI Taxonomy" id="38038"/>
    <lineage>
        <taxon>Eukaryota</taxon>
        <taxon>Fungi</taxon>
        <taxon>Dikarya</taxon>
        <taxon>Ascomycota</taxon>
        <taxon>Pezizomycotina</taxon>
        <taxon>Leotiomycetes</taxon>
        <taxon>Helotiales</taxon>
        <taxon>Ploettnerulaceae</taxon>
        <taxon>Rhynchosporium</taxon>
    </lineage>
</organism>
<accession>A0A1E1MLS5</accession>
<keyword evidence="2" id="KW-1185">Reference proteome</keyword>
<evidence type="ECO:0000313" key="2">
    <source>
        <dbReference type="Proteomes" id="UP000177625"/>
    </source>
</evidence>
<dbReference type="Proteomes" id="UP000177625">
    <property type="component" value="Unassembled WGS sequence"/>
</dbReference>
<dbReference type="AlphaFoldDB" id="A0A1E1MLS5"/>
<proteinExistence type="predicted"/>
<evidence type="ECO:0000313" key="1">
    <source>
        <dbReference type="EMBL" id="CZT50044.1"/>
    </source>
</evidence>
<gene>
    <name evidence="1" type="ORF">RSE6_10965</name>
</gene>
<name>A0A1E1MLS5_RHYSE</name>
<sequence length="50" mass="5527">MRIAIILLSLIKNIRRKAAGSTIYSPRRLSLYRTSVDASGVEYTNGCNPS</sequence>
<protein>
    <submittedName>
        <fullName evidence="1">Uncharacterized protein</fullName>
    </submittedName>
</protein>
<dbReference type="EMBL" id="FJVC01000404">
    <property type="protein sequence ID" value="CZT50044.1"/>
    <property type="molecule type" value="Genomic_DNA"/>
</dbReference>
<reference evidence="2" key="1">
    <citation type="submission" date="2016-03" db="EMBL/GenBank/DDBJ databases">
        <authorList>
            <person name="Guldener U."/>
        </authorList>
    </citation>
    <scope>NUCLEOTIDE SEQUENCE [LARGE SCALE GENOMIC DNA]</scope>
</reference>